<gene>
    <name evidence="1" type="ordered locus">PANA_3488</name>
</gene>
<dbReference type="KEGG" id="pam:PANA_3488"/>
<dbReference type="STRING" id="706191.PANA_3488"/>
<reference evidence="1 2" key="1">
    <citation type="journal article" date="2010" name="J. Bacteriol.">
        <title>Genome sequence of Pantoea ananatis LMG20103, the causative agent of Eucalyptus blight and dieback.</title>
        <authorList>
            <person name="De Maayer P."/>
            <person name="Chan W.Y."/>
            <person name="Venter S.N."/>
            <person name="Toth I.K."/>
            <person name="Birch P.R."/>
            <person name="Joubert F."/>
            <person name="Coutinho T.A."/>
        </authorList>
    </citation>
    <scope>NUCLEOTIDE SEQUENCE [LARGE SCALE GENOMIC DNA]</scope>
    <source>
        <strain evidence="1 2">LMG 20103</strain>
    </source>
</reference>
<dbReference type="HOGENOM" id="CLU_2155884_0_0_6"/>
<organism evidence="1 2">
    <name type="scientific">Pantoea ananatis (strain LMG 20103)</name>
    <dbReference type="NCBI Taxonomy" id="706191"/>
    <lineage>
        <taxon>Bacteria</taxon>
        <taxon>Pseudomonadati</taxon>
        <taxon>Pseudomonadota</taxon>
        <taxon>Gammaproteobacteria</taxon>
        <taxon>Enterobacterales</taxon>
        <taxon>Erwiniaceae</taxon>
        <taxon>Pantoea</taxon>
    </lineage>
</organism>
<keyword evidence="2" id="KW-1185">Reference proteome</keyword>
<dbReference type="EMBL" id="CP001875">
    <property type="protein sequence ID" value="ADD78655.1"/>
    <property type="molecule type" value="Genomic_DNA"/>
</dbReference>
<name>D4GNV0_PANAM</name>
<evidence type="ECO:0000313" key="1">
    <source>
        <dbReference type="EMBL" id="ADD78655.1"/>
    </source>
</evidence>
<sequence>MSVPLRVGKLVVLRHFKVDRKQPGFFWWQIAKQVHHLLCQRHRLFGNFVKQLSLNLWQTLAGDGSQCHCPHVRSQHLYLHGIRLDGPLGKKHLNLRHHAIRQGLNPLLFVL</sequence>
<dbReference type="AlphaFoldDB" id="D4GNV0"/>
<evidence type="ECO:0000313" key="2">
    <source>
        <dbReference type="Proteomes" id="UP000001702"/>
    </source>
</evidence>
<dbReference type="Proteomes" id="UP000001702">
    <property type="component" value="Chromosome"/>
</dbReference>
<accession>D4GNV0</accession>
<protein>
    <submittedName>
        <fullName evidence="1">Uncharacterized protein</fullName>
    </submittedName>
</protein>
<proteinExistence type="predicted"/>